<evidence type="ECO:0000313" key="3">
    <source>
        <dbReference type="Proteomes" id="UP000265515"/>
    </source>
</evidence>
<organism evidence="2 3">
    <name type="scientific">Chara braunii</name>
    <name type="common">Braun's stonewort</name>
    <dbReference type="NCBI Taxonomy" id="69332"/>
    <lineage>
        <taxon>Eukaryota</taxon>
        <taxon>Viridiplantae</taxon>
        <taxon>Streptophyta</taxon>
        <taxon>Charophyceae</taxon>
        <taxon>Charales</taxon>
        <taxon>Characeae</taxon>
        <taxon>Chara</taxon>
    </lineage>
</organism>
<keyword evidence="1" id="KW-0732">Signal</keyword>
<gene>
    <name evidence="2" type="ORF">CBR_g38331</name>
</gene>
<evidence type="ECO:0000256" key="1">
    <source>
        <dbReference type="SAM" id="SignalP"/>
    </source>
</evidence>
<name>A0A388LQ24_CHABU</name>
<feature type="signal peptide" evidence="1">
    <location>
        <begin position="1"/>
        <end position="22"/>
    </location>
</feature>
<feature type="chain" id="PRO_5017482881" evidence="1">
    <location>
        <begin position="23"/>
        <end position="291"/>
    </location>
</feature>
<dbReference type="Proteomes" id="UP000265515">
    <property type="component" value="Unassembled WGS sequence"/>
</dbReference>
<dbReference type="Gramene" id="GBG84359">
    <property type="protein sequence ID" value="GBG84359"/>
    <property type="gene ID" value="CBR_g38331"/>
</dbReference>
<accession>A0A388LQ24</accession>
<evidence type="ECO:0000313" key="2">
    <source>
        <dbReference type="EMBL" id="GBG84359.1"/>
    </source>
</evidence>
<keyword evidence="3" id="KW-1185">Reference proteome</keyword>
<reference evidence="2 3" key="1">
    <citation type="journal article" date="2018" name="Cell">
        <title>The Chara Genome: Secondary Complexity and Implications for Plant Terrestrialization.</title>
        <authorList>
            <person name="Nishiyama T."/>
            <person name="Sakayama H."/>
            <person name="Vries J.D."/>
            <person name="Buschmann H."/>
            <person name="Saint-Marcoux D."/>
            <person name="Ullrich K.K."/>
            <person name="Haas F.B."/>
            <person name="Vanderstraeten L."/>
            <person name="Becker D."/>
            <person name="Lang D."/>
            <person name="Vosolsobe S."/>
            <person name="Rombauts S."/>
            <person name="Wilhelmsson P.K.I."/>
            <person name="Janitza P."/>
            <person name="Kern R."/>
            <person name="Heyl A."/>
            <person name="Rumpler F."/>
            <person name="Villalobos L.I.A.C."/>
            <person name="Clay J.M."/>
            <person name="Skokan R."/>
            <person name="Toyoda A."/>
            <person name="Suzuki Y."/>
            <person name="Kagoshima H."/>
            <person name="Schijlen E."/>
            <person name="Tajeshwar N."/>
            <person name="Catarino B."/>
            <person name="Hetherington A.J."/>
            <person name="Saltykova A."/>
            <person name="Bonnot C."/>
            <person name="Breuninger H."/>
            <person name="Symeonidi A."/>
            <person name="Radhakrishnan G.V."/>
            <person name="Van Nieuwerburgh F."/>
            <person name="Deforce D."/>
            <person name="Chang C."/>
            <person name="Karol K.G."/>
            <person name="Hedrich R."/>
            <person name="Ulvskov P."/>
            <person name="Glockner G."/>
            <person name="Delwiche C.F."/>
            <person name="Petrasek J."/>
            <person name="Van de Peer Y."/>
            <person name="Friml J."/>
            <person name="Beilby M."/>
            <person name="Dolan L."/>
            <person name="Kohara Y."/>
            <person name="Sugano S."/>
            <person name="Fujiyama A."/>
            <person name="Delaux P.-M."/>
            <person name="Quint M."/>
            <person name="TheiBen G."/>
            <person name="Hagemann M."/>
            <person name="Harholt J."/>
            <person name="Dunand C."/>
            <person name="Zachgo S."/>
            <person name="Langdale J."/>
            <person name="Maumus F."/>
            <person name="Straeten D.V.D."/>
            <person name="Gould S.B."/>
            <person name="Rensing S.A."/>
        </authorList>
    </citation>
    <scope>NUCLEOTIDE SEQUENCE [LARGE SCALE GENOMIC DNA]</scope>
    <source>
        <strain evidence="2 3">S276</strain>
    </source>
</reference>
<sequence length="291" mass="32339">MARYTCWLAVVCGLEPFACSRGLEPAIPCTSGRKRESKRSLCSWKEKISEDTTFPTTVVQLEWSHADRRMQRSVVGELDVREVVNPILLIRTDECTKHHLSGLMCPLRVPVRLWMPSRTWFHLDVGFLHETSPECRHETSVAVANNVFRYAVAANPADVQKARKFGSRGVVLAREKSRIFTQSVNDREDAVVPEVVAGKRAGDVHGNGKAWFPWDRHRAQLAVGIAVAGLALSTNFARVPIPRDIGNEIGSPKSLPKSCESPIDSKMASESRIVVLAEKASPKTTVSWDTQ</sequence>
<dbReference type="AlphaFoldDB" id="A0A388LQ24"/>
<dbReference type="EMBL" id="BFEA01000473">
    <property type="protein sequence ID" value="GBG84359.1"/>
    <property type="molecule type" value="Genomic_DNA"/>
</dbReference>
<protein>
    <submittedName>
        <fullName evidence="2">Uncharacterized protein</fullName>
    </submittedName>
</protein>
<proteinExistence type="predicted"/>
<comment type="caution">
    <text evidence="2">The sequence shown here is derived from an EMBL/GenBank/DDBJ whole genome shotgun (WGS) entry which is preliminary data.</text>
</comment>